<organism evidence="1">
    <name type="scientific">human gut metagenome</name>
    <dbReference type="NCBI Taxonomy" id="408170"/>
    <lineage>
        <taxon>unclassified sequences</taxon>
        <taxon>metagenomes</taxon>
        <taxon>organismal metagenomes</taxon>
    </lineage>
</organism>
<name>W1XQ73_9ZZZZ</name>
<reference evidence="1" key="1">
    <citation type="submission" date="2013-12" db="EMBL/GenBank/DDBJ databases">
        <title>A Varibaculum cambriense genome reconstructed from a premature infant gut community with otherwise low bacterial novelty that shifts toward anaerobic metabolism during the third week of life.</title>
        <authorList>
            <person name="Brown C.T."/>
            <person name="Sharon I."/>
            <person name="Thomas B.C."/>
            <person name="Castelle C.J."/>
            <person name="Morowitz M.J."/>
            <person name="Banfield J.F."/>
        </authorList>
    </citation>
    <scope>NUCLEOTIDE SEQUENCE</scope>
</reference>
<protein>
    <submittedName>
        <fullName evidence="1">Ferrochelatase</fullName>
    </submittedName>
</protein>
<feature type="non-terminal residue" evidence="1">
    <location>
        <position position="1"/>
    </location>
</feature>
<sequence>KRGKLVNIEKKGLLFLSYGSPSSKDDLVPYMTSIRHGRVPTDAEVANLTHRYDVIGQWSNVELQTMAERPYTRLLTLLPSIPSAIGYLHMKPSMRGRL</sequence>
<proteinExistence type="predicted"/>
<gene>
    <name evidence="1" type="ORF">Q604_UNBC13018G0001</name>
</gene>
<feature type="non-terminal residue" evidence="1">
    <location>
        <position position="98"/>
    </location>
</feature>
<evidence type="ECO:0000313" key="1">
    <source>
        <dbReference type="EMBL" id="ETJ32528.1"/>
    </source>
</evidence>
<dbReference type="EMBL" id="AZMM01013018">
    <property type="protein sequence ID" value="ETJ32528.1"/>
    <property type="molecule type" value="Genomic_DNA"/>
</dbReference>
<accession>W1XQ73</accession>
<comment type="caution">
    <text evidence="1">The sequence shown here is derived from an EMBL/GenBank/DDBJ whole genome shotgun (WGS) entry which is preliminary data.</text>
</comment>
<dbReference type="Gene3D" id="3.40.50.1400">
    <property type="match status" value="1"/>
</dbReference>
<dbReference type="AlphaFoldDB" id="W1XQ73"/>
<dbReference type="SUPFAM" id="SSF53800">
    <property type="entry name" value="Chelatase"/>
    <property type="match status" value="1"/>
</dbReference>